<feature type="compositionally biased region" description="Low complexity" evidence="1">
    <location>
        <begin position="47"/>
        <end position="56"/>
    </location>
</feature>
<dbReference type="InterPro" id="IPR036691">
    <property type="entry name" value="Endo/exonu/phosph_ase_sf"/>
</dbReference>
<reference evidence="4 5" key="1">
    <citation type="submission" date="2018-11" db="EMBL/GenBank/DDBJ databases">
        <authorList>
            <consortium name="Pathogen Informatics"/>
        </authorList>
    </citation>
    <scope>NUCLEOTIDE SEQUENCE [LARGE SCALE GENOMIC DNA]</scope>
    <source>
        <strain evidence="4 5">NST_G2</strain>
    </source>
</reference>
<organism evidence="4 5">
    <name type="scientific">Schistocephalus solidus</name>
    <name type="common">Tapeworm</name>
    <dbReference type="NCBI Taxonomy" id="70667"/>
    <lineage>
        <taxon>Eukaryota</taxon>
        <taxon>Metazoa</taxon>
        <taxon>Spiralia</taxon>
        <taxon>Lophotrochozoa</taxon>
        <taxon>Platyhelminthes</taxon>
        <taxon>Cestoda</taxon>
        <taxon>Eucestoda</taxon>
        <taxon>Diphyllobothriidea</taxon>
        <taxon>Diphyllobothriidae</taxon>
        <taxon>Schistocephalus</taxon>
    </lineage>
</organism>
<evidence type="ECO:0000256" key="2">
    <source>
        <dbReference type="SAM" id="SignalP"/>
    </source>
</evidence>
<feature type="chain" id="PRO_5018307218" description="Endonuclease/exonuclease/phosphatase domain-containing protein" evidence="2">
    <location>
        <begin position="26"/>
        <end position="384"/>
    </location>
</feature>
<keyword evidence="5" id="KW-1185">Reference proteome</keyword>
<dbReference type="Proteomes" id="UP000275846">
    <property type="component" value="Unassembled WGS sequence"/>
</dbReference>
<gene>
    <name evidence="4" type="ORF">SSLN_LOCUS14552</name>
</gene>
<dbReference type="OrthoDB" id="10030815at2759"/>
<dbReference type="Pfam" id="PF03372">
    <property type="entry name" value="Exo_endo_phos"/>
    <property type="match status" value="1"/>
</dbReference>
<feature type="compositionally biased region" description="Basic residues" evidence="1">
    <location>
        <begin position="59"/>
        <end position="68"/>
    </location>
</feature>
<name>A0A3P7ENV1_SCHSO</name>
<feature type="domain" description="Endonuclease/exonuclease/phosphatase" evidence="3">
    <location>
        <begin position="89"/>
        <end position="259"/>
    </location>
</feature>
<protein>
    <recommendedName>
        <fullName evidence="3">Endonuclease/exonuclease/phosphatase domain-containing protein</fullName>
    </recommendedName>
</protein>
<evidence type="ECO:0000259" key="3">
    <source>
        <dbReference type="Pfam" id="PF03372"/>
    </source>
</evidence>
<feature type="region of interest" description="Disordered" evidence="1">
    <location>
        <begin position="32"/>
        <end position="86"/>
    </location>
</feature>
<dbReference type="GO" id="GO:0003824">
    <property type="term" value="F:catalytic activity"/>
    <property type="evidence" value="ECO:0007669"/>
    <property type="project" value="InterPro"/>
</dbReference>
<dbReference type="Gene3D" id="3.60.10.10">
    <property type="entry name" value="Endonuclease/exonuclease/phosphatase"/>
    <property type="match status" value="1"/>
</dbReference>
<dbReference type="InterPro" id="IPR005135">
    <property type="entry name" value="Endo/exonuclease/phosphatase"/>
</dbReference>
<dbReference type="STRING" id="70667.A0A3P7ENV1"/>
<keyword evidence="2" id="KW-0732">Signal</keyword>
<proteinExistence type="predicted"/>
<dbReference type="SUPFAM" id="SSF56219">
    <property type="entry name" value="DNase I-like"/>
    <property type="match status" value="1"/>
</dbReference>
<feature type="signal peptide" evidence="2">
    <location>
        <begin position="1"/>
        <end position="25"/>
    </location>
</feature>
<evidence type="ECO:0000256" key="1">
    <source>
        <dbReference type="SAM" id="MobiDB-lite"/>
    </source>
</evidence>
<evidence type="ECO:0000313" key="4">
    <source>
        <dbReference type="EMBL" id="VDM00938.1"/>
    </source>
</evidence>
<evidence type="ECO:0000313" key="5">
    <source>
        <dbReference type="Proteomes" id="UP000275846"/>
    </source>
</evidence>
<dbReference type="AlphaFoldDB" id="A0A3P7ENV1"/>
<feature type="compositionally biased region" description="Pro residues" evidence="1">
    <location>
        <begin position="32"/>
        <end position="46"/>
    </location>
</feature>
<sequence length="384" mass="43317">MACVFAIGASAPFLFLPALFHLSSSQPTPISPPTYHPPLLSPPPSPSLLTLPSSPTVKNVRRRGRHAIRQAQEQPTGTEDGASESGTARYQVDIAALSETRFSEQGQLDEMGTGYTLLWSGRPKAERRDACIAFATRNDIVRRLPCLTQGIHDRLMSRRLPLRGDKFANIISAYAGKLIVLGDFNARVGTDRASWRGVLGPHDLAGFIDNDLLLLRTCAKHHLILANIFFRLPMRQKVTWTHPRPRHWHLLDYVLVRRRDRQDVLVTKVIRDSDGWTDHSLVISKMMLRLQPRRRPQGKRPPCKLNTVLLNVPAHHLHFSNKLANQLANIPVVDADTSVENRWCQLRDTVQSTPLDVLSRARRPNQDWFDDNDAAINALLVEKN</sequence>
<dbReference type="EMBL" id="UYSU01039087">
    <property type="protein sequence ID" value="VDM00938.1"/>
    <property type="molecule type" value="Genomic_DNA"/>
</dbReference>
<accession>A0A3P7ENV1</accession>